<feature type="domain" description="WRKY19-like zinc finger" evidence="1">
    <location>
        <begin position="410"/>
        <end position="434"/>
    </location>
</feature>
<dbReference type="PANTHER" id="PTHR31827">
    <property type="entry name" value="EMB|CAB89363.1"/>
    <property type="match status" value="1"/>
</dbReference>
<dbReference type="InterPro" id="IPR056866">
    <property type="entry name" value="Znf_WRKY19"/>
</dbReference>
<gene>
    <name evidence="2" type="ORF">Cgig2_007904</name>
</gene>
<dbReference type="Proteomes" id="UP001153076">
    <property type="component" value="Unassembled WGS sequence"/>
</dbReference>
<dbReference type="PANTHER" id="PTHR31827:SF40">
    <property type="entry name" value="F22C12.10"/>
    <property type="match status" value="1"/>
</dbReference>
<keyword evidence="3" id="KW-1185">Reference proteome</keyword>
<organism evidence="2 3">
    <name type="scientific">Carnegiea gigantea</name>
    <dbReference type="NCBI Taxonomy" id="171969"/>
    <lineage>
        <taxon>Eukaryota</taxon>
        <taxon>Viridiplantae</taxon>
        <taxon>Streptophyta</taxon>
        <taxon>Embryophyta</taxon>
        <taxon>Tracheophyta</taxon>
        <taxon>Spermatophyta</taxon>
        <taxon>Magnoliopsida</taxon>
        <taxon>eudicotyledons</taxon>
        <taxon>Gunneridae</taxon>
        <taxon>Pentapetalae</taxon>
        <taxon>Caryophyllales</taxon>
        <taxon>Cactineae</taxon>
        <taxon>Cactaceae</taxon>
        <taxon>Cactoideae</taxon>
        <taxon>Echinocereeae</taxon>
        <taxon>Carnegiea</taxon>
    </lineage>
</organism>
<feature type="domain" description="WRKY19-like zinc finger" evidence="1">
    <location>
        <begin position="360"/>
        <end position="384"/>
    </location>
</feature>
<dbReference type="Pfam" id="PF24906">
    <property type="entry name" value="Zf_WRKY19"/>
    <property type="match status" value="7"/>
</dbReference>
<dbReference type="EMBL" id="JAKOGI010000147">
    <property type="protein sequence ID" value="KAJ8442066.1"/>
    <property type="molecule type" value="Genomic_DNA"/>
</dbReference>
<evidence type="ECO:0000259" key="1">
    <source>
        <dbReference type="Pfam" id="PF24906"/>
    </source>
</evidence>
<protein>
    <recommendedName>
        <fullName evidence="1">WRKY19-like zinc finger domain-containing protein</fullName>
    </recommendedName>
</protein>
<feature type="domain" description="WRKY19-like zinc finger" evidence="1">
    <location>
        <begin position="488"/>
        <end position="512"/>
    </location>
</feature>
<sequence>MDRKDTSGFCKDSDVVDLGSSDLGSSNLVDTALCLNSFSVMAPNINHLEPSKNNRIDESLSSKDQISLALRLGHSGSYLQTKSNYAAAAAAATALIPERDVEELSQLDICLDFDLHFGSKRTWQEVINTNPSLGGSERERPKIDLELNLSAAGASESDVTSVTLASSPIQSSVDIPTSSDIVQLVDEGSTSSKWKKCSIAPLLDGLPTAVEGVPLDGHSNSVNPVSVVSSVPSIVPIEPPKSLDGAGTLCTRPPRKSAVKTCQFPGCQKGARGASGRCISHGGGHRCQRPGCQKGAEGKTAFCKAHGGGRRCEHLGCTKSAEGRTNFCIAHGGGRRCTFQGGCTRAARGKSGLCIRHGGGKRCKIENCTKSAEGLAGLCIAHGGGRRCQYPQCTKGAQGSTKFCKAHGGGKRCTFLGCTKGAEGSTPFCKAHGGGKRCSFQGGGVCTKSVHGGTLFCVSHGGGKRCAVAGCTRSARGRTSCCVRHGGGKRCKSEGCGKSAQGSTDFCKAHGGGKRCLWGKPGSGFGEASDSPCDKFARGKIGLCAAHAAQFQDKRVHGDGTVGLKMKEAVVNSPVDGGNSATWHSFDFGRHSHKSTPMQIVIPSNQLVIGECGGSSTFSSLPEGRVHGGRLMAMLRAGVGFGAEEASLE</sequence>
<proteinExistence type="predicted"/>
<comment type="caution">
    <text evidence="2">The sequence shown here is derived from an EMBL/GenBank/DDBJ whole genome shotgun (WGS) entry which is preliminary data.</text>
</comment>
<feature type="domain" description="WRKY19-like zinc finger" evidence="1">
    <location>
        <begin position="463"/>
        <end position="487"/>
    </location>
</feature>
<feature type="domain" description="WRKY19-like zinc finger" evidence="1">
    <location>
        <begin position="260"/>
        <end position="283"/>
    </location>
</feature>
<dbReference type="OrthoDB" id="77038at2759"/>
<evidence type="ECO:0000313" key="3">
    <source>
        <dbReference type="Proteomes" id="UP001153076"/>
    </source>
</evidence>
<reference evidence="2" key="1">
    <citation type="submission" date="2022-04" db="EMBL/GenBank/DDBJ databases">
        <title>Carnegiea gigantea Genome sequencing and assembly v2.</title>
        <authorList>
            <person name="Copetti D."/>
            <person name="Sanderson M.J."/>
            <person name="Burquez A."/>
            <person name="Wojciechowski M.F."/>
        </authorList>
    </citation>
    <scope>NUCLEOTIDE SEQUENCE</scope>
    <source>
        <strain evidence="2">SGP5-SGP5p</strain>
        <tissue evidence="2">Aerial part</tissue>
    </source>
</reference>
<feature type="domain" description="WRKY19-like zinc finger" evidence="1">
    <location>
        <begin position="385"/>
        <end position="409"/>
    </location>
</feature>
<evidence type="ECO:0000313" key="2">
    <source>
        <dbReference type="EMBL" id="KAJ8442066.1"/>
    </source>
</evidence>
<feature type="domain" description="WRKY19-like zinc finger" evidence="1">
    <location>
        <begin position="309"/>
        <end position="333"/>
    </location>
</feature>
<dbReference type="AlphaFoldDB" id="A0A9Q1QHW0"/>
<accession>A0A9Q1QHW0</accession>
<name>A0A9Q1QHW0_9CARY</name>